<dbReference type="NCBIfam" id="NF004907">
    <property type="entry name" value="PRK06265.2-2"/>
    <property type="match status" value="1"/>
</dbReference>
<proteinExistence type="predicted"/>
<organism evidence="8 9">
    <name type="scientific">Desulfuribacillus alkaliarsenatis</name>
    <dbReference type="NCBI Taxonomy" id="766136"/>
    <lineage>
        <taxon>Bacteria</taxon>
        <taxon>Bacillati</taxon>
        <taxon>Bacillota</taxon>
        <taxon>Desulfuribacillia</taxon>
        <taxon>Desulfuribacillales</taxon>
        <taxon>Desulfuribacillaceae</taxon>
        <taxon>Desulfuribacillus</taxon>
    </lineage>
</organism>
<evidence type="ECO:0000313" key="8">
    <source>
        <dbReference type="EMBL" id="OEF98002.1"/>
    </source>
</evidence>
<name>A0A1E5G4I4_9FIRM</name>
<dbReference type="GO" id="GO:0005886">
    <property type="term" value="C:plasma membrane"/>
    <property type="evidence" value="ECO:0007669"/>
    <property type="project" value="UniProtKB-SubCell"/>
</dbReference>
<evidence type="ECO:0000256" key="1">
    <source>
        <dbReference type="ARBA" id="ARBA00004651"/>
    </source>
</evidence>
<evidence type="ECO:0000256" key="5">
    <source>
        <dbReference type="ARBA" id="ARBA00022989"/>
    </source>
</evidence>
<dbReference type="Gene3D" id="1.10.1760.20">
    <property type="match status" value="1"/>
</dbReference>
<keyword evidence="6 7" id="KW-0472">Membrane</keyword>
<keyword evidence="5 7" id="KW-1133">Transmembrane helix</keyword>
<evidence type="ECO:0000256" key="4">
    <source>
        <dbReference type="ARBA" id="ARBA00022692"/>
    </source>
</evidence>
<protein>
    <submittedName>
        <fullName evidence="8">Cobalamin biosynthesis protein CbiM</fullName>
    </submittedName>
</protein>
<evidence type="ECO:0000256" key="6">
    <source>
        <dbReference type="ARBA" id="ARBA00023136"/>
    </source>
</evidence>
<feature type="transmembrane region" description="Helical" evidence="7">
    <location>
        <begin position="63"/>
        <end position="91"/>
    </location>
</feature>
<feature type="transmembrane region" description="Helical" evidence="7">
    <location>
        <begin position="130"/>
        <end position="151"/>
    </location>
</feature>
<gene>
    <name evidence="8" type="ORF">BHF68_13135</name>
</gene>
<dbReference type="Pfam" id="PF01891">
    <property type="entry name" value="CbiM"/>
    <property type="match status" value="1"/>
</dbReference>
<dbReference type="STRING" id="766136.BHF68_13135"/>
<dbReference type="GO" id="GO:0000041">
    <property type="term" value="P:transition metal ion transport"/>
    <property type="evidence" value="ECO:0007669"/>
    <property type="project" value="InterPro"/>
</dbReference>
<evidence type="ECO:0000256" key="7">
    <source>
        <dbReference type="SAM" id="Phobius"/>
    </source>
</evidence>
<keyword evidence="2" id="KW-0813">Transport</keyword>
<feature type="transmembrane region" description="Helical" evidence="7">
    <location>
        <begin position="7"/>
        <end position="27"/>
    </location>
</feature>
<reference evidence="8 9" key="1">
    <citation type="submission" date="2016-09" db="EMBL/GenBank/DDBJ databases">
        <title>Draft genome sequence for the type strain of Desulfuribacillus alkaliarsenatis AHT28, an obligately anaerobic, sulfidogenic bacterium isolated from Russian soda lake sediments.</title>
        <authorList>
            <person name="Abin C.A."/>
            <person name="Hollibaugh J.T."/>
        </authorList>
    </citation>
    <scope>NUCLEOTIDE SEQUENCE [LARGE SCALE GENOMIC DNA]</scope>
    <source>
        <strain evidence="8 9">AHT28</strain>
    </source>
</reference>
<evidence type="ECO:0000256" key="3">
    <source>
        <dbReference type="ARBA" id="ARBA00022475"/>
    </source>
</evidence>
<dbReference type="PANTHER" id="PTHR34229">
    <property type="entry name" value="METAL TRANSPORT PROTEIN HI_1621-RELATED"/>
    <property type="match status" value="1"/>
</dbReference>
<keyword evidence="9" id="KW-1185">Reference proteome</keyword>
<feature type="transmembrane region" description="Helical" evidence="7">
    <location>
        <begin position="163"/>
        <end position="186"/>
    </location>
</feature>
<comment type="subcellular location">
    <subcellularLocation>
        <location evidence="1">Cell membrane</location>
        <topology evidence="1">Multi-pass membrane protein</topology>
    </subcellularLocation>
</comment>
<feature type="transmembrane region" description="Helical" evidence="7">
    <location>
        <begin position="97"/>
        <end position="118"/>
    </location>
</feature>
<sequence>MHISDGVFSLPVTGTAAAISAGILAYSVKGLQSKEIPKISLVTGAFFVTSSIHLPIGPSSVHLLLIGLLGILLGRRAPIAIFVGLLLQATILQHGGIIAIGVNFLITAIPALIVAYIFRKLSNVQLFWRSAITGGLAVILIVTIMIMALLLSSDIYNQGVFSVINVLVMSHVPLIFIEGLMTGLVIRFIQRTRPQLITY</sequence>
<dbReference type="OrthoDB" id="9809846at2"/>
<dbReference type="Proteomes" id="UP000094296">
    <property type="component" value="Unassembled WGS sequence"/>
</dbReference>
<feature type="transmembrane region" description="Helical" evidence="7">
    <location>
        <begin position="39"/>
        <end position="56"/>
    </location>
</feature>
<accession>A0A1E5G4I4</accession>
<dbReference type="EMBL" id="MIJE01000002">
    <property type="protein sequence ID" value="OEF98002.1"/>
    <property type="molecule type" value="Genomic_DNA"/>
</dbReference>
<dbReference type="AlphaFoldDB" id="A0A1E5G4I4"/>
<dbReference type="InterPro" id="IPR002751">
    <property type="entry name" value="CbiM/NikMN"/>
</dbReference>
<evidence type="ECO:0000256" key="2">
    <source>
        <dbReference type="ARBA" id="ARBA00022448"/>
    </source>
</evidence>
<comment type="caution">
    <text evidence="8">The sequence shown here is derived from an EMBL/GenBank/DDBJ whole genome shotgun (WGS) entry which is preliminary data.</text>
</comment>
<evidence type="ECO:0000313" key="9">
    <source>
        <dbReference type="Proteomes" id="UP000094296"/>
    </source>
</evidence>
<dbReference type="RefSeq" id="WP_069642399.1">
    <property type="nucleotide sequence ID" value="NZ_MIJE01000002.1"/>
</dbReference>
<keyword evidence="4 7" id="KW-0812">Transmembrane</keyword>
<dbReference type="PANTHER" id="PTHR34229:SF1">
    <property type="entry name" value="METAL TRANSPORT PROTEIN HI_1621-RELATED"/>
    <property type="match status" value="1"/>
</dbReference>
<keyword evidence="3" id="KW-1003">Cell membrane</keyword>